<dbReference type="Proteomes" id="UP000030764">
    <property type="component" value="Unassembled WGS sequence"/>
</dbReference>
<feature type="compositionally biased region" description="Basic and acidic residues" evidence="3">
    <location>
        <begin position="36"/>
        <end position="55"/>
    </location>
</feature>
<keyword evidence="2" id="KW-0238">DNA-binding</keyword>
<dbReference type="SUPFAM" id="SSF46689">
    <property type="entry name" value="Homeodomain-like"/>
    <property type="match status" value="1"/>
</dbReference>
<evidence type="ECO:0000313" key="5">
    <source>
        <dbReference type="EMBL" id="KFD50115.1"/>
    </source>
</evidence>
<dbReference type="Pfam" id="PF03221">
    <property type="entry name" value="HTH_Tnp_Tc5"/>
    <property type="match status" value="1"/>
</dbReference>
<keyword evidence="6" id="KW-1185">Reference proteome</keyword>
<accession>A0A085LYR9</accession>
<protein>
    <recommendedName>
        <fullName evidence="4">HTH CENPB-type domain-containing protein</fullName>
    </recommendedName>
</protein>
<comment type="subcellular location">
    <subcellularLocation>
        <location evidence="1">Nucleus</location>
    </subcellularLocation>
</comment>
<sequence length="91" mass="10345">MEKVLLVWIEDQITHNVSLSQSIIQCKALHLFNSTKAERGDESAEERFEASRGEGQKTNGNEQASKRDELGKLDEWPQINGNEPMEMDQEA</sequence>
<evidence type="ECO:0000259" key="4">
    <source>
        <dbReference type="Pfam" id="PF03221"/>
    </source>
</evidence>
<reference evidence="5 6" key="1">
    <citation type="journal article" date="2014" name="Nat. Genet.">
        <title>Genome and transcriptome of the porcine whipworm Trichuris suis.</title>
        <authorList>
            <person name="Jex A.R."/>
            <person name="Nejsum P."/>
            <person name="Schwarz E.M."/>
            <person name="Hu L."/>
            <person name="Young N.D."/>
            <person name="Hall R.S."/>
            <person name="Korhonen P.K."/>
            <person name="Liao S."/>
            <person name="Thamsborg S."/>
            <person name="Xia J."/>
            <person name="Xu P."/>
            <person name="Wang S."/>
            <person name="Scheerlinck J.P."/>
            <person name="Hofmann A."/>
            <person name="Sternberg P.W."/>
            <person name="Wang J."/>
            <person name="Gasser R.B."/>
        </authorList>
    </citation>
    <scope>NUCLEOTIDE SEQUENCE [LARGE SCALE GENOMIC DNA]</scope>
    <source>
        <strain evidence="5">DCEP-RM93M</strain>
    </source>
</reference>
<organism evidence="5 6">
    <name type="scientific">Trichuris suis</name>
    <name type="common">pig whipworm</name>
    <dbReference type="NCBI Taxonomy" id="68888"/>
    <lineage>
        <taxon>Eukaryota</taxon>
        <taxon>Metazoa</taxon>
        <taxon>Ecdysozoa</taxon>
        <taxon>Nematoda</taxon>
        <taxon>Enoplea</taxon>
        <taxon>Dorylaimia</taxon>
        <taxon>Trichinellida</taxon>
        <taxon>Trichuridae</taxon>
        <taxon>Trichuris</taxon>
    </lineage>
</organism>
<evidence type="ECO:0000256" key="2">
    <source>
        <dbReference type="ARBA" id="ARBA00023125"/>
    </source>
</evidence>
<dbReference type="Gene3D" id="1.10.10.60">
    <property type="entry name" value="Homeodomain-like"/>
    <property type="match status" value="1"/>
</dbReference>
<feature type="region of interest" description="Disordered" evidence="3">
    <location>
        <begin position="34"/>
        <end position="91"/>
    </location>
</feature>
<evidence type="ECO:0000313" key="6">
    <source>
        <dbReference type="Proteomes" id="UP000030764"/>
    </source>
</evidence>
<feature type="compositionally biased region" description="Basic and acidic residues" evidence="3">
    <location>
        <begin position="64"/>
        <end position="75"/>
    </location>
</feature>
<dbReference type="AlphaFoldDB" id="A0A085LYR9"/>
<proteinExistence type="predicted"/>
<dbReference type="InterPro" id="IPR006600">
    <property type="entry name" value="HTH_CenpB_DNA-bd_dom"/>
</dbReference>
<gene>
    <name evidence="5" type="ORF">M513_09075</name>
</gene>
<name>A0A085LYR9_9BILA</name>
<evidence type="ECO:0000256" key="3">
    <source>
        <dbReference type="SAM" id="MobiDB-lite"/>
    </source>
</evidence>
<dbReference type="GO" id="GO:0003677">
    <property type="term" value="F:DNA binding"/>
    <property type="evidence" value="ECO:0007669"/>
    <property type="project" value="UniProtKB-KW"/>
</dbReference>
<dbReference type="GO" id="GO:0005634">
    <property type="term" value="C:nucleus"/>
    <property type="evidence" value="ECO:0007669"/>
    <property type="project" value="UniProtKB-SubCell"/>
</dbReference>
<feature type="domain" description="HTH CENPB-type" evidence="4">
    <location>
        <begin position="1"/>
        <end position="53"/>
    </location>
</feature>
<dbReference type="EMBL" id="KL363259">
    <property type="protein sequence ID" value="KFD50115.1"/>
    <property type="molecule type" value="Genomic_DNA"/>
</dbReference>
<dbReference type="InterPro" id="IPR009057">
    <property type="entry name" value="Homeodomain-like_sf"/>
</dbReference>
<evidence type="ECO:0000256" key="1">
    <source>
        <dbReference type="ARBA" id="ARBA00004123"/>
    </source>
</evidence>